<organism evidence="1 2">
    <name type="scientific">Beta vulgaris subsp. vulgaris</name>
    <name type="common">Beet</name>
    <dbReference type="NCBI Taxonomy" id="3555"/>
    <lineage>
        <taxon>Eukaryota</taxon>
        <taxon>Viridiplantae</taxon>
        <taxon>Streptophyta</taxon>
        <taxon>Embryophyta</taxon>
        <taxon>Tracheophyta</taxon>
        <taxon>Spermatophyta</taxon>
        <taxon>Magnoliopsida</taxon>
        <taxon>eudicotyledons</taxon>
        <taxon>Gunneridae</taxon>
        <taxon>Pentapetalae</taxon>
        <taxon>Caryophyllales</taxon>
        <taxon>Chenopodiaceae</taxon>
        <taxon>Betoideae</taxon>
        <taxon>Beta</taxon>
    </lineage>
</organism>
<evidence type="ECO:0000313" key="1">
    <source>
        <dbReference type="EMBL" id="KMS65030.1"/>
    </source>
</evidence>
<keyword evidence="2" id="KW-1185">Reference proteome</keyword>
<sequence>MTTLSLTSVVRPNKLSNSLNWPNIQLKKLFGDVPK</sequence>
<dbReference type="Gramene" id="KMS65030">
    <property type="protein sequence ID" value="KMS65030"/>
    <property type="gene ID" value="BVRB_040150"/>
</dbReference>
<dbReference type="Proteomes" id="UP000035740">
    <property type="component" value="Unassembled WGS sequence"/>
</dbReference>
<evidence type="ECO:0000313" key="2">
    <source>
        <dbReference type="Proteomes" id="UP000035740"/>
    </source>
</evidence>
<proteinExistence type="predicted"/>
<gene>
    <name evidence="1" type="ORF">BVRB_040150</name>
</gene>
<dbReference type="AlphaFoldDB" id="A0A0J8BH30"/>
<dbReference type="EMBL" id="KQ116068">
    <property type="protein sequence ID" value="KMS65030.1"/>
    <property type="molecule type" value="Genomic_DNA"/>
</dbReference>
<reference evidence="1 2" key="1">
    <citation type="journal article" date="2014" name="Nature">
        <title>The genome of the recently domesticated crop plant sugar beet (Beta vulgaris).</title>
        <authorList>
            <person name="Dohm J.C."/>
            <person name="Minoche A.E."/>
            <person name="Holtgrawe D."/>
            <person name="Capella-Gutierrez S."/>
            <person name="Zakrzewski F."/>
            <person name="Tafer H."/>
            <person name="Rupp O."/>
            <person name="Sorensen T.R."/>
            <person name="Stracke R."/>
            <person name="Reinhardt R."/>
            <person name="Goesmann A."/>
            <person name="Kraft T."/>
            <person name="Schulz B."/>
            <person name="Stadler P.F."/>
            <person name="Schmidt T."/>
            <person name="Gabaldon T."/>
            <person name="Lehrach H."/>
            <person name="Weisshaar B."/>
            <person name="Himmelbauer H."/>
        </authorList>
    </citation>
    <scope>NUCLEOTIDE SEQUENCE [LARGE SCALE GENOMIC DNA]</scope>
    <source>
        <tissue evidence="1">Taproot</tissue>
    </source>
</reference>
<protein>
    <submittedName>
        <fullName evidence="1">Uncharacterized protein</fullName>
    </submittedName>
</protein>
<name>A0A0J8BH30_BETVV</name>
<accession>A0A0J8BH30</accession>